<evidence type="ECO:0000256" key="4">
    <source>
        <dbReference type="ARBA" id="ARBA00022643"/>
    </source>
</evidence>
<name>A0A9D9I9U0_9SPIO</name>
<dbReference type="AlphaFoldDB" id="A0A9D9I9U0"/>
<feature type="chain" id="PRO_5038564127" evidence="6">
    <location>
        <begin position="23"/>
        <end position="185"/>
    </location>
</feature>
<keyword evidence="2" id="KW-0597">Phosphoprotein</keyword>
<comment type="caution">
    <text evidence="8">The sequence shown here is derived from an EMBL/GenBank/DDBJ whole genome shotgun (WGS) entry which is preliminary data.</text>
</comment>
<evidence type="ECO:0000256" key="2">
    <source>
        <dbReference type="ARBA" id="ARBA00022553"/>
    </source>
</evidence>
<dbReference type="PANTHER" id="PTHR36118">
    <property type="entry name" value="ION-TRANSLOCATING OXIDOREDUCTASE COMPLEX SUBUNIT G"/>
    <property type="match status" value="1"/>
</dbReference>
<gene>
    <name evidence="8" type="ORF">IAA72_02730</name>
</gene>
<keyword evidence="6" id="KW-0732">Signal</keyword>
<dbReference type="PANTHER" id="PTHR36118:SF1">
    <property type="entry name" value="ION-TRANSLOCATING OXIDOREDUCTASE COMPLEX SUBUNIT G"/>
    <property type="match status" value="1"/>
</dbReference>
<proteinExistence type="predicted"/>
<evidence type="ECO:0000313" key="9">
    <source>
        <dbReference type="Proteomes" id="UP000810292"/>
    </source>
</evidence>
<evidence type="ECO:0000313" key="8">
    <source>
        <dbReference type="EMBL" id="MBO8468683.1"/>
    </source>
</evidence>
<dbReference type="SMART" id="SM00900">
    <property type="entry name" value="FMN_bind"/>
    <property type="match status" value="1"/>
</dbReference>
<dbReference type="EMBL" id="JADIMF010000044">
    <property type="protein sequence ID" value="MBO8468683.1"/>
    <property type="molecule type" value="Genomic_DNA"/>
</dbReference>
<keyword evidence="1" id="KW-0813">Transport</keyword>
<dbReference type="Pfam" id="PF04205">
    <property type="entry name" value="FMN_bind"/>
    <property type="match status" value="1"/>
</dbReference>
<dbReference type="Proteomes" id="UP000810292">
    <property type="component" value="Unassembled WGS sequence"/>
</dbReference>
<dbReference type="GO" id="GO:0022900">
    <property type="term" value="P:electron transport chain"/>
    <property type="evidence" value="ECO:0007669"/>
    <property type="project" value="InterPro"/>
</dbReference>
<protein>
    <submittedName>
        <fullName evidence="8">FMN-binding protein</fullName>
    </submittedName>
</protein>
<evidence type="ECO:0000256" key="1">
    <source>
        <dbReference type="ARBA" id="ARBA00022448"/>
    </source>
</evidence>
<feature type="signal peptide" evidence="6">
    <location>
        <begin position="1"/>
        <end position="22"/>
    </location>
</feature>
<evidence type="ECO:0000256" key="6">
    <source>
        <dbReference type="SAM" id="SignalP"/>
    </source>
</evidence>
<accession>A0A9D9I9U0</accession>
<organism evidence="8 9">
    <name type="scientific">Candidatus Ornithospirochaeta stercoravium</name>
    <dbReference type="NCBI Taxonomy" id="2840897"/>
    <lineage>
        <taxon>Bacteria</taxon>
        <taxon>Pseudomonadati</taxon>
        <taxon>Spirochaetota</taxon>
        <taxon>Spirochaetia</taxon>
        <taxon>Spirochaetales</taxon>
        <taxon>Spirochaetaceae</taxon>
        <taxon>Spirochaetaceae incertae sedis</taxon>
        <taxon>Candidatus Ornithospirochaeta</taxon>
    </lineage>
</organism>
<evidence type="ECO:0000256" key="3">
    <source>
        <dbReference type="ARBA" id="ARBA00022630"/>
    </source>
</evidence>
<keyword evidence="4" id="KW-0288">FMN</keyword>
<evidence type="ECO:0000256" key="5">
    <source>
        <dbReference type="ARBA" id="ARBA00022982"/>
    </source>
</evidence>
<sequence>MTRYLKTAFILFAISAVCTALCAVVNEVTAPMIAANVEKDRIAALEAVSSGLAIGEEGEGNGSDIVSVIPLSDESGAVSAYILELKTTGYGGEMTVIASYRIDGSLMEAKLTTNSETPGLGKKAEESWYMEMFKGLGGDTPLPLSKSDLSADDSAAVSGASITFGGISSALKNGSDYVKSLGGAV</sequence>
<keyword evidence="5" id="KW-0249">Electron transport</keyword>
<dbReference type="GO" id="GO:0009055">
    <property type="term" value="F:electron transfer activity"/>
    <property type="evidence" value="ECO:0007669"/>
    <property type="project" value="InterPro"/>
</dbReference>
<keyword evidence="3" id="KW-0285">Flavoprotein</keyword>
<feature type="domain" description="FMN-binding" evidence="7">
    <location>
        <begin position="89"/>
        <end position="178"/>
    </location>
</feature>
<evidence type="ECO:0000259" key="7">
    <source>
        <dbReference type="SMART" id="SM00900"/>
    </source>
</evidence>
<dbReference type="GO" id="GO:0010181">
    <property type="term" value="F:FMN binding"/>
    <property type="evidence" value="ECO:0007669"/>
    <property type="project" value="InterPro"/>
</dbReference>
<dbReference type="GO" id="GO:0005886">
    <property type="term" value="C:plasma membrane"/>
    <property type="evidence" value="ECO:0007669"/>
    <property type="project" value="InterPro"/>
</dbReference>
<dbReference type="InterPro" id="IPR010209">
    <property type="entry name" value="Ion_transpt_RnfG/RsxG"/>
</dbReference>
<reference evidence="8" key="2">
    <citation type="journal article" date="2021" name="PeerJ">
        <title>Extensive microbial diversity within the chicken gut microbiome revealed by metagenomics and culture.</title>
        <authorList>
            <person name="Gilroy R."/>
            <person name="Ravi A."/>
            <person name="Getino M."/>
            <person name="Pursley I."/>
            <person name="Horton D.L."/>
            <person name="Alikhan N.F."/>
            <person name="Baker D."/>
            <person name="Gharbi K."/>
            <person name="Hall N."/>
            <person name="Watson M."/>
            <person name="Adriaenssens E.M."/>
            <person name="Foster-Nyarko E."/>
            <person name="Jarju S."/>
            <person name="Secka A."/>
            <person name="Antonio M."/>
            <person name="Oren A."/>
            <person name="Chaudhuri R.R."/>
            <person name="La Ragione R."/>
            <person name="Hildebrand F."/>
            <person name="Pallen M.J."/>
        </authorList>
    </citation>
    <scope>NUCLEOTIDE SEQUENCE</scope>
    <source>
        <strain evidence="8">14700</strain>
    </source>
</reference>
<dbReference type="InterPro" id="IPR007329">
    <property type="entry name" value="FMN-bd"/>
</dbReference>
<reference evidence="8" key="1">
    <citation type="submission" date="2020-10" db="EMBL/GenBank/DDBJ databases">
        <authorList>
            <person name="Gilroy R."/>
        </authorList>
    </citation>
    <scope>NUCLEOTIDE SEQUENCE</scope>
    <source>
        <strain evidence="8">14700</strain>
    </source>
</reference>